<dbReference type="EMBL" id="RCDC01000005">
    <property type="protein sequence ID" value="RLK53433.1"/>
    <property type="molecule type" value="Genomic_DNA"/>
</dbReference>
<dbReference type="AlphaFoldDB" id="A0A498CD94"/>
<accession>A0A498CD94</accession>
<proteinExistence type="predicted"/>
<dbReference type="OrthoDB" id="6053108at2"/>
<name>A0A498CD94_9GAMM</name>
<dbReference type="RefSeq" id="WP_121042002.1">
    <property type="nucleotide sequence ID" value="NZ_RCDC01000005.1"/>
</dbReference>
<evidence type="ECO:0000313" key="2">
    <source>
        <dbReference type="Proteomes" id="UP000274786"/>
    </source>
</evidence>
<sequence length="74" mass="8592">MTDSEAISNLRLRKRYRLQLRRHGRCWACQFRQQGTDGYHCKGFTARQGSCDTDGRLPVFRFDAAVLEGLRDAQ</sequence>
<protein>
    <submittedName>
        <fullName evidence="1">Uncharacterized protein</fullName>
    </submittedName>
</protein>
<gene>
    <name evidence="1" type="ORF">BCL79_2739</name>
</gene>
<evidence type="ECO:0000313" key="1">
    <source>
        <dbReference type="EMBL" id="RLK53433.1"/>
    </source>
</evidence>
<dbReference type="Proteomes" id="UP000274786">
    <property type="component" value="Unassembled WGS sequence"/>
</dbReference>
<reference evidence="1 2" key="1">
    <citation type="submission" date="2018-10" db="EMBL/GenBank/DDBJ databases">
        <title>Comparative analysis of microorganisms from saline springs in Andes Mountain Range, Colombia.</title>
        <authorList>
            <person name="Rubin E."/>
        </authorList>
    </citation>
    <scope>NUCLEOTIDE SEQUENCE [LARGE SCALE GENOMIC DNA]</scope>
    <source>
        <strain evidence="1 2">USBA GBX 843</strain>
    </source>
</reference>
<organism evidence="1 2">
    <name type="scientific">Stenotrophomonas rhizophila</name>
    <dbReference type="NCBI Taxonomy" id="216778"/>
    <lineage>
        <taxon>Bacteria</taxon>
        <taxon>Pseudomonadati</taxon>
        <taxon>Pseudomonadota</taxon>
        <taxon>Gammaproteobacteria</taxon>
        <taxon>Lysobacterales</taxon>
        <taxon>Lysobacteraceae</taxon>
        <taxon>Stenotrophomonas</taxon>
    </lineage>
</organism>
<comment type="caution">
    <text evidence="1">The sequence shown here is derived from an EMBL/GenBank/DDBJ whole genome shotgun (WGS) entry which is preliminary data.</text>
</comment>